<dbReference type="RefSeq" id="WP_108685232.1">
    <property type="nucleotide sequence ID" value="NZ_QCYK01000001.1"/>
</dbReference>
<proteinExistence type="predicted"/>
<evidence type="ECO:0000313" key="3">
    <source>
        <dbReference type="Proteomes" id="UP000244450"/>
    </source>
</evidence>
<dbReference type="OrthoDB" id="771660at2"/>
<accession>A0A2T7BLN6</accession>
<dbReference type="Proteomes" id="UP000244450">
    <property type="component" value="Unassembled WGS sequence"/>
</dbReference>
<gene>
    <name evidence="2" type="ORF">DCC81_03675</name>
</gene>
<dbReference type="AlphaFoldDB" id="A0A2T7BLN6"/>
<evidence type="ECO:0000313" key="2">
    <source>
        <dbReference type="EMBL" id="PUZ28593.1"/>
    </source>
</evidence>
<feature type="region of interest" description="Disordered" evidence="1">
    <location>
        <begin position="219"/>
        <end position="238"/>
    </location>
</feature>
<organism evidence="2 3">
    <name type="scientific">Chitinophaga parva</name>
    <dbReference type="NCBI Taxonomy" id="2169414"/>
    <lineage>
        <taxon>Bacteria</taxon>
        <taxon>Pseudomonadati</taxon>
        <taxon>Bacteroidota</taxon>
        <taxon>Chitinophagia</taxon>
        <taxon>Chitinophagales</taxon>
        <taxon>Chitinophagaceae</taxon>
        <taxon>Chitinophaga</taxon>
    </lineage>
</organism>
<reference evidence="2 3" key="1">
    <citation type="submission" date="2018-04" db="EMBL/GenBank/DDBJ databases">
        <title>Chitinophaga fuyangensis sp. nov., isolated from soil in a chemical factory.</title>
        <authorList>
            <person name="Chen K."/>
        </authorList>
    </citation>
    <scope>NUCLEOTIDE SEQUENCE [LARGE SCALE GENOMIC DNA]</scope>
    <source>
        <strain evidence="2 3">LY-1</strain>
    </source>
</reference>
<comment type="caution">
    <text evidence="2">The sequence shown here is derived from an EMBL/GenBank/DDBJ whole genome shotgun (WGS) entry which is preliminary data.</text>
</comment>
<dbReference type="EMBL" id="QCYK01000001">
    <property type="protein sequence ID" value="PUZ28593.1"/>
    <property type="molecule type" value="Genomic_DNA"/>
</dbReference>
<evidence type="ECO:0000256" key="1">
    <source>
        <dbReference type="SAM" id="MobiDB-lite"/>
    </source>
</evidence>
<protein>
    <submittedName>
        <fullName evidence="2">Uncharacterized protein</fullName>
    </submittedName>
</protein>
<name>A0A2T7BLN6_9BACT</name>
<sequence length="238" mass="27350">MEQLIEKIKLADDLYSVDLRRGGLALAADQEKLLSFQKMESLVTKAGVATHRRILYDMEAKDTYLVEPSRIILPATVKLLEFPHEQFIASTGRPLPQLIALDLVDFMAEGVYGAREIPRQKIFGNEFFVDTMKMELRQVNNQKNTISFEDLSMNQHKIFFDYNLQYKNVPKPADAFSPHNTTAWLPLLRDMDPVVWNRIQKSQVEIDQMLNSTVPLHAHKPRHMDASSPRQHRPGGSH</sequence>
<keyword evidence="3" id="KW-1185">Reference proteome</keyword>